<dbReference type="PANTHER" id="PTHR30163">
    <property type="entry name" value="MEMBRANE-BOUND LYTIC MUREIN TRANSGLYCOSYLASE B"/>
    <property type="match status" value="1"/>
</dbReference>
<dbReference type="Pfam" id="PF13406">
    <property type="entry name" value="SLT_2"/>
    <property type="match status" value="1"/>
</dbReference>
<proteinExistence type="predicted"/>
<protein>
    <submittedName>
        <fullName evidence="3">Lytic murein transglycosylase</fullName>
        <ecNumber evidence="3">2.4.-.-</ecNumber>
    </submittedName>
</protein>
<evidence type="ECO:0000259" key="2">
    <source>
        <dbReference type="Pfam" id="PF13406"/>
    </source>
</evidence>
<evidence type="ECO:0000256" key="1">
    <source>
        <dbReference type="SAM" id="MobiDB-lite"/>
    </source>
</evidence>
<reference evidence="3" key="1">
    <citation type="journal article" date="2021" name="PeerJ">
        <title>Extensive microbial diversity within the chicken gut microbiome revealed by metagenomics and culture.</title>
        <authorList>
            <person name="Gilroy R."/>
            <person name="Ravi A."/>
            <person name="Getino M."/>
            <person name="Pursley I."/>
            <person name="Horton D.L."/>
            <person name="Alikhan N.F."/>
            <person name="Baker D."/>
            <person name="Gharbi K."/>
            <person name="Hall N."/>
            <person name="Watson M."/>
            <person name="Adriaenssens E.M."/>
            <person name="Foster-Nyarko E."/>
            <person name="Jarju S."/>
            <person name="Secka A."/>
            <person name="Antonio M."/>
            <person name="Oren A."/>
            <person name="Chaudhuri R.R."/>
            <person name="La Ragione R."/>
            <person name="Hildebrand F."/>
            <person name="Pallen M.J."/>
        </authorList>
    </citation>
    <scope>NUCLEOTIDE SEQUENCE</scope>
    <source>
        <strain evidence="3">ChiGjej5B5-7349</strain>
    </source>
</reference>
<feature type="region of interest" description="Disordered" evidence="1">
    <location>
        <begin position="258"/>
        <end position="285"/>
    </location>
</feature>
<comment type="caution">
    <text evidence="3">The sequence shown here is derived from an EMBL/GenBank/DDBJ whole genome shotgun (WGS) entry which is preliminary data.</text>
</comment>
<dbReference type="EC" id="2.4.-.-" evidence="3"/>
<feature type="compositionally biased region" description="Low complexity" evidence="1">
    <location>
        <begin position="34"/>
        <end position="45"/>
    </location>
</feature>
<dbReference type="GO" id="GO:0016757">
    <property type="term" value="F:glycosyltransferase activity"/>
    <property type="evidence" value="ECO:0007669"/>
    <property type="project" value="UniProtKB-KW"/>
</dbReference>
<dbReference type="SUPFAM" id="SSF53955">
    <property type="entry name" value="Lysozyme-like"/>
    <property type="match status" value="1"/>
</dbReference>
<dbReference type="InterPro" id="IPR023346">
    <property type="entry name" value="Lysozyme-like_dom_sf"/>
</dbReference>
<dbReference type="PANTHER" id="PTHR30163:SF8">
    <property type="entry name" value="LYTIC MUREIN TRANSGLYCOSYLASE"/>
    <property type="match status" value="1"/>
</dbReference>
<dbReference type="CDD" id="cd13399">
    <property type="entry name" value="Slt35-like"/>
    <property type="match status" value="1"/>
</dbReference>
<dbReference type="EMBL" id="DYUK01000324">
    <property type="protein sequence ID" value="HJG81488.1"/>
    <property type="molecule type" value="Genomic_DNA"/>
</dbReference>
<gene>
    <name evidence="3" type="ORF">K8V08_13875</name>
</gene>
<dbReference type="GO" id="GO:0009253">
    <property type="term" value="P:peptidoglycan catabolic process"/>
    <property type="evidence" value="ECO:0007669"/>
    <property type="project" value="TreeGrafter"/>
</dbReference>
<name>A0A921MFZ6_9MICO</name>
<dbReference type="InterPro" id="IPR031304">
    <property type="entry name" value="SLT_2"/>
</dbReference>
<dbReference type="InterPro" id="IPR043426">
    <property type="entry name" value="MltB-like"/>
</dbReference>
<feature type="region of interest" description="Disordered" evidence="1">
    <location>
        <begin position="34"/>
        <end position="70"/>
    </location>
</feature>
<evidence type="ECO:0000313" key="4">
    <source>
        <dbReference type="Proteomes" id="UP000784435"/>
    </source>
</evidence>
<dbReference type="AlphaFoldDB" id="A0A921MFZ6"/>
<keyword evidence="3" id="KW-0328">Glycosyltransferase</keyword>
<reference evidence="3" key="2">
    <citation type="submission" date="2021-09" db="EMBL/GenBank/DDBJ databases">
        <authorList>
            <person name="Gilroy R."/>
        </authorList>
    </citation>
    <scope>NUCLEOTIDE SEQUENCE</scope>
    <source>
        <strain evidence="3">ChiGjej5B5-7349</strain>
    </source>
</reference>
<accession>A0A921MFZ6</accession>
<dbReference type="GO" id="GO:0008933">
    <property type="term" value="F:peptidoglycan lytic transglycosylase activity"/>
    <property type="evidence" value="ECO:0007669"/>
    <property type="project" value="TreeGrafter"/>
</dbReference>
<sequence>MRRPAKVFVAIAGMVSAGLAVGSGTLFLSLAGQAGQSQAQEQTQGPDDGRQEAAPDLPLLPPADPAGRGELPQVVDSEWLDDTAEATGIPRRALQAYVGAAAWTTDRMPSCGLGWNTLAAIGQVETNHGRVDGTRIQDSGDVSQLIVGVELSGGSGVRTIEDTDDGELDGDDRYDRAVGPLQFIPQSWAVHGRDGNGDRKADPQNIDDAALSAAAYLCAGGSLNSPQGWENAVLSYNDSLDYAEAVYGAAQSIAQAAGVERAAPAPVTVPASEEPEDDRRPGVSE</sequence>
<feature type="domain" description="Transglycosylase SLT" evidence="2">
    <location>
        <begin position="177"/>
        <end position="263"/>
    </location>
</feature>
<organism evidence="3 4">
    <name type="scientific">Brevibacterium senegalense</name>
    <dbReference type="NCBI Taxonomy" id="1033736"/>
    <lineage>
        <taxon>Bacteria</taxon>
        <taxon>Bacillati</taxon>
        <taxon>Actinomycetota</taxon>
        <taxon>Actinomycetes</taxon>
        <taxon>Micrococcales</taxon>
        <taxon>Brevibacteriaceae</taxon>
        <taxon>Brevibacterium</taxon>
    </lineage>
</organism>
<keyword evidence="3" id="KW-0808">Transferase</keyword>
<evidence type="ECO:0000313" key="3">
    <source>
        <dbReference type="EMBL" id="HJG81488.1"/>
    </source>
</evidence>
<dbReference type="Proteomes" id="UP000784435">
    <property type="component" value="Unassembled WGS sequence"/>
</dbReference>